<keyword evidence="3" id="KW-1185">Reference proteome</keyword>
<dbReference type="RefSeq" id="WP_171399846.1">
    <property type="nucleotide sequence ID" value="NZ_CP049838.1"/>
</dbReference>
<dbReference type="EMBL" id="CP049838">
    <property type="protein sequence ID" value="QJT04507.1"/>
    <property type="molecule type" value="Genomic_DNA"/>
</dbReference>
<proteinExistence type="predicted"/>
<evidence type="ECO:0000256" key="1">
    <source>
        <dbReference type="SAM" id="Phobius"/>
    </source>
</evidence>
<dbReference type="AlphaFoldDB" id="A0A6M4WVF0"/>
<feature type="transmembrane region" description="Helical" evidence="1">
    <location>
        <begin position="76"/>
        <end position="94"/>
    </location>
</feature>
<accession>A0A6M4WVF0</accession>
<feature type="transmembrane region" description="Helical" evidence="1">
    <location>
        <begin position="132"/>
        <end position="155"/>
    </location>
</feature>
<sequence length="179" mass="19675">MASRASSDVPVSEASARIPKLPGLGTGWYERGARYWAYRVRTAVLVLLVLAFYCYIALRLYLGVPRSDLPPTVRTAWDWTQVAASGVAVVGGWVKQRRDHRGKLLDPPTPQQMWQAKRGASGRAPGLARAGILPLLIAAPVLPAIAAWGVGWFVAMLTVREYPSEVGARRWVQEKSPRT</sequence>
<evidence type="ECO:0000313" key="3">
    <source>
        <dbReference type="Proteomes" id="UP000502665"/>
    </source>
</evidence>
<keyword evidence="1" id="KW-0812">Transmembrane</keyword>
<organism evidence="2 3">
    <name type="scientific">Streptomyces asoensis</name>
    <dbReference type="NCBI Taxonomy" id="249586"/>
    <lineage>
        <taxon>Bacteria</taxon>
        <taxon>Bacillati</taxon>
        <taxon>Actinomycetota</taxon>
        <taxon>Actinomycetes</taxon>
        <taxon>Kitasatosporales</taxon>
        <taxon>Streptomycetaceae</taxon>
        <taxon>Streptomyces</taxon>
    </lineage>
</organism>
<evidence type="ECO:0000313" key="2">
    <source>
        <dbReference type="EMBL" id="QJT04507.1"/>
    </source>
</evidence>
<dbReference type="Proteomes" id="UP000502665">
    <property type="component" value="Chromosome"/>
</dbReference>
<keyword evidence="1" id="KW-1133">Transmembrane helix</keyword>
<name>A0A6M4WVF0_9ACTN</name>
<reference evidence="2" key="1">
    <citation type="submission" date="2020-03" db="EMBL/GenBank/DDBJ databases">
        <title>Molecular networking-based the target discovery of potent antiproliferative macrolactams: 5/6/7/16 polycyclic ansamycins and glycosylated trienomycin from Streptomyces cacaoi subsp. asoensis.</title>
        <authorList>
            <person name="Liu L.-L."/>
        </authorList>
    </citation>
    <scope>NUCLEOTIDE SEQUENCE [LARGE SCALE GENOMIC DNA]</scope>
    <source>
        <strain evidence="2">H2S5</strain>
    </source>
</reference>
<feature type="transmembrane region" description="Helical" evidence="1">
    <location>
        <begin position="43"/>
        <end position="64"/>
    </location>
</feature>
<keyword evidence="1" id="KW-0472">Membrane</keyword>
<protein>
    <submittedName>
        <fullName evidence="2">Uncharacterized protein</fullName>
    </submittedName>
</protein>
<gene>
    <name evidence="2" type="ORF">G9272_32900</name>
</gene>